<keyword evidence="2" id="KW-1185">Reference proteome</keyword>
<dbReference type="PANTHER" id="PTHR35861">
    <property type="match status" value="1"/>
</dbReference>
<dbReference type="STRING" id="870242.cpu_01190"/>
<organism evidence="1 2">
    <name type="scientific">Carboxydothermus pertinax</name>
    <dbReference type="NCBI Taxonomy" id="870242"/>
    <lineage>
        <taxon>Bacteria</taxon>
        <taxon>Bacillati</taxon>
        <taxon>Bacillota</taxon>
        <taxon>Clostridia</taxon>
        <taxon>Thermoanaerobacterales</taxon>
        <taxon>Thermoanaerobacteraceae</taxon>
        <taxon>Carboxydothermus</taxon>
    </lineage>
</organism>
<dbReference type="EMBL" id="BDJK01000003">
    <property type="protein sequence ID" value="GAV21609.1"/>
    <property type="molecule type" value="Genomic_DNA"/>
</dbReference>
<comment type="caution">
    <text evidence="1">The sequence shown here is derived from an EMBL/GenBank/DDBJ whole genome shotgun (WGS) entry which is preliminary data.</text>
</comment>
<dbReference type="PANTHER" id="PTHR35861:SF1">
    <property type="entry name" value="PHAGE TAIL SHEATH PROTEIN"/>
    <property type="match status" value="1"/>
</dbReference>
<dbReference type="RefSeq" id="WP_075858060.1">
    <property type="nucleotide sequence ID" value="NZ_BDJK01000003.1"/>
</dbReference>
<evidence type="ECO:0000313" key="1">
    <source>
        <dbReference type="EMBL" id="GAV21609.1"/>
    </source>
</evidence>
<evidence type="ECO:0000313" key="2">
    <source>
        <dbReference type="Proteomes" id="UP000187485"/>
    </source>
</evidence>
<reference evidence="2" key="1">
    <citation type="submission" date="2016-12" db="EMBL/GenBank/DDBJ databases">
        <title>Draft Genome Sequences od Carboxydothermus pertinax and islandicus, Hydrogenogenic Carboxydotrophic Bacteria.</title>
        <authorList>
            <person name="Fukuyama Y."/>
            <person name="Ohmae K."/>
            <person name="Yoneda Y."/>
            <person name="Yoshida T."/>
            <person name="Sako Y."/>
        </authorList>
    </citation>
    <scope>NUCLEOTIDE SEQUENCE [LARGE SCALE GENOMIC DNA]</scope>
    <source>
        <strain evidence="2">Ug1</strain>
    </source>
</reference>
<dbReference type="Proteomes" id="UP000187485">
    <property type="component" value="Unassembled WGS sequence"/>
</dbReference>
<proteinExistence type="predicted"/>
<gene>
    <name evidence="1" type="ORF">cpu_01190</name>
</gene>
<dbReference type="AlphaFoldDB" id="A0A1L8CS22"/>
<dbReference type="InterPro" id="IPR052042">
    <property type="entry name" value="Tail_sheath_structural"/>
</dbReference>
<accession>A0A1L8CS22</accession>
<dbReference type="OrthoDB" id="9767864at2"/>
<protein>
    <submittedName>
        <fullName evidence="1">Phage tail protein</fullName>
    </submittedName>
</protein>
<sequence length="483" mass="52544">MTYKHGVYVSEIPTSVIPPVRTSAGLPVVFGTAPINLATEPAPVNKPILCYTYEEAVKQFGYSDDWANYTLCEFIKSHFALFNVAPVVLVNVLDPAVHKQHVTAESITLVDNQATLANYGVLKSSVVVKSQDGVTTYTLNTDYTVEFDSDGKAVINRLTTGSIPAGATLTVDYDHLNPAAVTAADIIGGVDVATGAYEGLELLNKVFPLYRLVPGMVLAPGWSQDPTVAAVMVAKASNINGHFKCIALTDVPTGTVKNYTDVAAWKNDNNYTSARQVVCWPKVKLGEEKYHLSTQLAGVICRTDAENDDIPYASPSNKSLQANGAVLADGTEITLGPDQAAYLNGQGIITALNFIGGWKAWGNRTGAYPAVTDPKDAFLPIRRMFDWIANTLVLTFWQKVDFPINRRLVETIVDSANIWFNGLAARGYILGGRVEFVPEENPETDLLDGIIRFHVYVTPPSPAREIDFVVEYDPEYLKALFAA</sequence>
<name>A0A1L8CS22_9THEO</name>